<sequence length="54" mass="6012">MNAIHLSPWPGTCCPRCSTQLDGGPVQFYCAPCRRTVFAADLDHETHAPLRRTL</sequence>
<reference evidence="1 2" key="1">
    <citation type="submission" date="2016-10" db="EMBL/GenBank/DDBJ databases">
        <authorList>
            <person name="de Groot N.N."/>
        </authorList>
    </citation>
    <scope>NUCLEOTIDE SEQUENCE [LARGE SCALE GENOMIC DNA]</scope>
    <source>
        <strain evidence="1 2">DSM 43357</strain>
    </source>
</reference>
<dbReference type="AlphaFoldDB" id="A0A1H7G5Z7"/>
<evidence type="ECO:0000313" key="1">
    <source>
        <dbReference type="EMBL" id="SEK31880.1"/>
    </source>
</evidence>
<dbReference type="STRING" id="46177.SAMN05660976_00252"/>
<name>A0A1H7G5Z7_9ACTN</name>
<keyword evidence="2" id="KW-1185">Reference proteome</keyword>
<dbReference type="EMBL" id="FOBF01000001">
    <property type="protein sequence ID" value="SEK31880.1"/>
    <property type="molecule type" value="Genomic_DNA"/>
</dbReference>
<dbReference type="RefSeq" id="WP_177227150.1">
    <property type="nucleotide sequence ID" value="NZ_FOBF01000001.1"/>
</dbReference>
<proteinExistence type="predicted"/>
<organism evidence="1 2">
    <name type="scientific">Nonomuraea pusilla</name>
    <dbReference type="NCBI Taxonomy" id="46177"/>
    <lineage>
        <taxon>Bacteria</taxon>
        <taxon>Bacillati</taxon>
        <taxon>Actinomycetota</taxon>
        <taxon>Actinomycetes</taxon>
        <taxon>Streptosporangiales</taxon>
        <taxon>Streptosporangiaceae</taxon>
        <taxon>Nonomuraea</taxon>
    </lineage>
</organism>
<protein>
    <submittedName>
        <fullName evidence="1">Uncharacterized protein</fullName>
    </submittedName>
</protein>
<evidence type="ECO:0000313" key="2">
    <source>
        <dbReference type="Proteomes" id="UP000198953"/>
    </source>
</evidence>
<dbReference type="Proteomes" id="UP000198953">
    <property type="component" value="Unassembled WGS sequence"/>
</dbReference>
<gene>
    <name evidence="1" type="ORF">SAMN05660976_00252</name>
</gene>
<accession>A0A1H7G5Z7</accession>